<evidence type="ECO:0000313" key="1">
    <source>
        <dbReference type="EMBL" id="KAL3586798.1"/>
    </source>
</evidence>
<dbReference type="Proteomes" id="UP000309997">
    <property type="component" value="Unassembled WGS sequence"/>
</dbReference>
<dbReference type="EMBL" id="RCHU02000006">
    <property type="protein sequence ID" value="KAL3586798.1"/>
    <property type="molecule type" value="Genomic_DNA"/>
</dbReference>
<reference evidence="1 2" key="1">
    <citation type="journal article" date="2024" name="Plant Biotechnol. J.">
        <title>Genome and CRISPR/Cas9 system of a widespread forest tree (Populus alba) in the world.</title>
        <authorList>
            <person name="Liu Y.J."/>
            <person name="Jiang P.F."/>
            <person name="Han X.M."/>
            <person name="Li X.Y."/>
            <person name="Wang H.M."/>
            <person name="Wang Y.J."/>
            <person name="Wang X.X."/>
            <person name="Zeng Q.Y."/>
        </authorList>
    </citation>
    <scope>NUCLEOTIDE SEQUENCE [LARGE SCALE GENOMIC DNA]</scope>
    <source>
        <strain evidence="2">cv. PAL-ZL1</strain>
    </source>
</reference>
<organism evidence="1 2">
    <name type="scientific">Populus alba</name>
    <name type="common">White poplar</name>
    <dbReference type="NCBI Taxonomy" id="43335"/>
    <lineage>
        <taxon>Eukaryota</taxon>
        <taxon>Viridiplantae</taxon>
        <taxon>Streptophyta</taxon>
        <taxon>Embryophyta</taxon>
        <taxon>Tracheophyta</taxon>
        <taxon>Spermatophyta</taxon>
        <taxon>Magnoliopsida</taxon>
        <taxon>eudicotyledons</taxon>
        <taxon>Gunneridae</taxon>
        <taxon>Pentapetalae</taxon>
        <taxon>rosids</taxon>
        <taxon>fabids</taxon>
        <taxon>Malpighiales</taxon>
        <taxon>Salicaceae</taxon>
        <taxon>Saliceae</taxon>
        <taxon>Populus</taxon>
    </lineage>
</organism>
<accession>A0ACC4C698</accession>
<sequence>MEEGNTRSSKFKRLCVFCGSNSGNRQVFSDAAIELGDELVKRKIELVYGGGSVGLMGLISQKVYDGGCHVLGVIPKALMPLEISGQTVGEVRTVVDMHERKAAMAKESDAFIALPGGYGTMEELLEMITWSQLGIHKKPVTFHSPCLRIIFRQTTFPCSVLKLSGTLHSNTLLPTNRLRLVKAGIWSNSETMLNNRMHSEGFGGSVKWKLNLEQFSHDGKKVSVKAPVEDLLFLLYLNIQSTPNEKLEDILTAIHVIASRNSPLPGSSVGVWNRELGWLLRFLFFNMNLLPTVAVPVQVIVDHLVLLCHELVGHTMK</sequence>
<proteinExistence type="predicted"/>
<protein>
    <submittedName>
        <fullName evidence="1">Uncharacterized protein</fullName>
    </submittedName>
</protein>
<comment type="caution">
    <text evidence="1">The sequence shown here is derived from an EMBL/GenBank/DDBJ whole genome shotgun (WGS) entry which is preliminary data.</text>
</comment>
<keyword evidence="2" id="KW-1185">Reference proteome</keyword>
<name>A0ACC4C698_POPAL</name>
<gene>
    <name evidence="1" type="ORF">D5086_013665</name>
</gene>
<evidence type="ECO:0000313" key="2">
    <source>
        <dbReference type="Proteomes" id="UP000309997"/>
    </source>
</evidence>